<dbReference type="PANTHER" id="PTHR40032:SF1">
    <property type="entry name" value="EXPORTED PROTEIN"/>
    <property type="match status" value="1"/>
</dbReference>
<proteinExistence type="predicted"/>
<comment type="caution">
    <text evidence="4">The sequence shown here is derived from an EMBL/GenBank/DDBJ whole genome shotgun (WGS) entry which is preliminary data.</text>
</comment>
<keyword evidence="1" id="KW-0472">Membrane</keyword>
<feature type="domain" description="IPT/TIG" evidence="2">
    <location>
        <begin position="87"/>
        <end position="150"/>
    </location>
</feature>
<keyword evidence="1" id="KW-1133">Transmembrane helix</keyword>
<protein>
    <submittedName>
        <fullName evidence="4">IPT/TIG domain-containing protein</fullName>
    </submittedName>
</protein>
<dbReference type="AlphaFoldDB" id="A0A4Q8ARK2"/>
<dbReference type="CDD" id="cd00102">
    <property type="entry name" value="IPT"/>
    <property type="match status" value="1"/>
</dbReference>
<dbReference type="GO" id="GO:0005975">
    <property type="term" value="P:carbohydrate metabolic process"/>
    <property type="evidence" value="ECO:0007669"/>
    <property type="project" value="UniProtKB-ARBA"/>
</dbReference>
<keyword evidence="1" id="KW-0812">Transmembrane</keyword>
<accession>A0A4Q8ARK2</accession>
<sequence>MRHRLPSPHTFSGQRSAVAGGAAGIAIAVCSFLVLTIGAQPIGADSANSADAAALDSAASSSRSAATITSAPAAVKQAVALAEPAVASGPVTGGTVVTLTGEELTQVSAVQVGGVPAAVVEATPTTLSYQVPVAADLSTGTVPVELFDVTGAAVSVATELPAAETSASAAGTAALPADGGAAAADSASEAAAAGATANAASGDAAVPGLHGVLAPPAPERGSEMLRALVLTPAAAAAAEAAKAAAAADAAASASASQAAPAMLSFEYLPDPRVTAQTDYLLQHWADYNPAYMAIYGNDCANFTSQGLIARGWQMDAEWGYSEAGGGSAAWVSSTAFRDYMAAHPERGVAIGDDQRASLKVGDIAQFDWDNSGDRDHTATITRIDKTESGVKVYVAGHSKDSDYWDVDVAIAGGGSVSYWGLS</sequence>
<dbReference type="InterPro" id="IPR014756">
    <property type="entry name" value="Ig_E-set"/>
</dbReference>
<dbReference type="EMBL" id="SHLC01000001">
    <property type="protein sequence ID" value="RZU66783.1"/>
    <property type="molecule type" value="Genomic_DNA"/>
</dbReference>
<evidence type="ECO:0000259" key="3">
    <source>
        <dbReference type="Pfam" id="PF12671"/>
    </source>
</evidence>
<evidence type="ECO:0000313" key="4">
    <source>
        <dbReference type="EMBL" id="RZU66783.1"/>
    </source>
</evidence>
<dbReference type="Pfam" id="PF12671">
    <property type="entry name" value="Amidase_6"/>
    <property type="match status" value="1"/>
</dbReference>
<reference evidence="4 5" key="1">
    <citation type="submission" date="2019-02" db="EMBL/GenBank/DDBJ databases">
        <title>Sequencing the genomes of 1000 actinobacteria strains.</title>
        <authorList>
            <person name="Klenk H.-P."/>
        </authorList>
    </citation>
    <scope>NUCLEOTIDE SEQUENCE [LARGE SCALE GENOMIC DNA]</scope>
    <source>
        <strain evidence="4 5">DSM 18319</strain>
    </source>
</reference>
<evidence type="ECO:0000313" key="5">
    <source>
        <dbReference type="Proteomes" id="UP000291483"/>
    </source>
</evidence>
<gene>
    <name evidence="4" type="ORF">EV379_3152</name>
</gene>
<feature type="transmembrane region" description="Helical" evidence="1">
    <location>
        <begin position="21"/>
        <end position="39"/>
    </location>
</feature>
<organism evidence="4 5">
    <name type="scientific">Microterricola gilva</name>
    <dbReference type="NCBI Taxonomy" id="393267"/>
    <lineage>
        <taxon>Bacteria</taxon>
        <taxon>Bacillati</taxon>
        <taxon>Actinomycetota</taxon>
        <taxon>Actinomycetes</taxon>
        <taxon>Micrococcales</taxon>
        <taxon>Microbacteriaceae</taxon>
        <taxon>Microterricola</taxon>
    </lineage>
</organism>
<dbReference type="OrthoDB" id="4981342at2"/>
<dbReference type="PANTHER" id="PTHR40032">
    <property type="entry name" value="EXPORTED PROTEIN-RELATED"/>
    <property type="match status" value="1"/>
</dbReference>
<dbReference type="RefSeq" id="WP_130506929.1">
    <property type="nucleotide sequence ID" value="NZ_SHLC01000001.1"/>
</dbReference>
<dbReference type="InterPro" id="IPR013783">
    <property type="entry name" value="Ig-like_fold"/>
</dbReference>
<dbReference type="Gene3D" id="2.60.40.10">
    <property type="entry name" value="Immunoglobulins"/>
    <property type="match status" value="1"/>
</dbReference>
<dbReference type="Pfam" id="PF01833">
    <property type="entry name" value="TIG"/>
    <property type="match status" value="1"/>
</dbReference>
<feature type="domain" description="Putative amidase" evidence="3">
    <location>
        <begin position="275"/>
        <end position="409"/>
    </location>
</feature>
<keyword evidence="5" id="KW-1185">Reference proteome</keyword>
<name>A0A4Q8ARK2_9MICO</name>
<dbReference type="Proteomes" id="UP000291483">
    <property type="component" value="Unassembled WGS sequence"/>
</dbReference>
<evidence type="ECO:0000256" key="1">
    <source>
        <dbReference type="SAM" id="Phobius"/>
    </source>
</evidence>
<evidence type="ECO:0000259" key="2">
    <source>
        <dbReference type="Pfam" id="PF01833"/>
    </source>
</evidence>
<dbReference type="InterPro" id="IPR024301">
    <property type="entry name" value="Amidase_6"/>
</dbReference>
<dbReference type="InterPro" id="IPR002909">
    <property type="entry name" value="IPT_dom"/>
</dbReference>
<dbReference type="SUPFAM" id="SSF81296">
    <property type="entry name" value="E set domains"/>
    <property type="match status" value="1"/>
</dbReference>